<gene>
    <name evidence="4" type="ORF">BD311DRAFT_726273</name>
</gene>
<protein>
    <submittedName>
        <fullName evidence="4">Uncharacterized protein</fullName>
    </submittedName>
</protein>
<proteinExistence type="predicted"/>
<dbReference type="PANTHER" id="PTHR10622">
    <property type="entry name" value="HET DOMAIN-CONTAINING PROTEIN"/>
    <property type="match status" value="1"/>
</dbReference>
<feature type="region of interest" description="Disordered" evidence="1">
    <location>
        <begin position="772"/>
        <end position="800"/>
    </location>
</feature>
<feature type="compositionally biased region" description="Pro residues" evidence="1">
    <location>
        <begin position="53"/>
        <end position="78"/>
    </location>
</feature>
<dbReference type="OrthoDB" id="1938262at2759"/>
<evidence type="ECO:0000259" key="3">
    <source>
        <dbReference type="Pfam" id="PF26640"/>
    </source>
</evidence>
<reference evidence="4" key="1">
    <citation type="submission" date="2019-01" db="EMBL/GenBank/DDBJ databases">
        <title>Draft genome sequences of three monokaryotic isolates of the white-rot basidiomycete fungus Dichomitus squalens.</title>
        <authorList>
            <consortium name="DOE Joint Genome Institute"/>
            <person name="Lopez S.C."/>
            <person name="Andreopoulos B."/>
            <person name="Pangilinan J."/>
            <person name="Lipzen A."/>
            <person name="Riley R."/>
            <person name="Ahrendt S."/>
            <person name="Ng V."/>
            <person name="Barry K."/>
            <person name="Daum C."/>
            <person name="Grigoriev I.V."/>
            <person name="Hilden K.S."/>
            <person name="Makela M.R."/>
            <person name="de Vries R.P."/>
        </authorList>
    </citation>
    <scope>NUCLEOTIDE SEQUENCE [LARGE SCALE GENOMIC DNA]</scope>
    <source>
        <strain evidence="4">OM18370.1</strain>
    </source>
</reference>
<dbReference type="Pfam" id="PF26640">
    <property type="entry name" value="DUF8212"/>
    <property type="match status" value="1"/>
</dbReference>
<sequence length="847" mass="95335">MRLLDTHTGQFVEKDPTNEDTVFAILSHTWDPTGEQSFKQLRKIQKRYATTAQPPPHNPPGPQPPPWPVPQPVPPAMPLPGERTPLLARTDRMSQMERGLAGDDDGTAPITRTSGSLHLFRRMRQLLTLALVLVPRLLTWTTGPQLRPSAPSPTPTELPDLPVPPKSIWDNPELSPKIREACRVAREAGYDYLWIDSCCIDKTSSSELSESINSMYQWYGRSVECYTYLADVPPGEDPRSPKSKFRSSRWFERGWTLQELVSPSEVKFLLNDWNIIGTKHVLVDPVSEITGIPDEALLHEKSLDEFSIAQRLSWAAKRETTRMEDRAYSLLGIFDINMPTLCGEGERAFWRLQEEILRRVPDQSIFAWEDFYMDVEEGHDLAQCPSLQDATELDCVEDEEHHRRSRLSSDLEPLWKGGKIRVVPHVNFIEMLPFPHFAPTQYTFTTHGIQTQFPVIPIAQCLPWPKVEYDPDGAAQWYLAILACEHEDLPGALLGRIVYIPASKAGVEHLHCGYMRIEPSPTLHGGKYWPELFPLWPATIERCREHIALKTVYISHPERASTHAAVTPRWQPHKTINLLLRSKTGDALRAQGYTAELRRPDEDHPSTHWLTLSGDDHTITVEYRHTLEYHGRKLKVEADVKMSRPALDEAGGIVGDPSSVSWTDSGYLIWDRSLDTKEVAFTLATKKLTVKLGMYWAAPSHYFLRVDIVNGTIPVESSTSLELAHGTEAEGTGAGGEGDEQDIGAEVGASEGGVLQPDDGALLPMQHSDGTISSRSLEVREGEERGADTEPDEEVDGERGGRCIGLTDRITEDLMNECDRSFPWDLNLNCMFVFRQLLSTRKLASHV</sequence>
<dbReference type="InterPro" id="IPR058525">
    <property type="entry name" value="DUF8212"/>
</dbReference>
<dbReference type="EMBL" id="ML143448">
    <property type="protein sequence ID" value="TBU26240.1"/>
    <property type="molecule type" value="Genomic_DNA"/>
</dbReference>
<dbReference type="Proteomes" id="UP000292957">
    <property type="component" value="Unassembled WGS sequence"/>
</dbReference>
<evidence type="ECO:0000259" key="2">
    <source>
        <dbReference type="Pfam" id="PF06985"/>
    </source>
</evidence>
<dbReference type="PANTHER" id="PTHR10622:SF10">
    <property type="entry name" value="HET DOMAIN-CONTAINING PROTEIN"/>
    <property type="match status" value="1"/>
</dbReference>
<evidence type="ECO:0000313" key="4">
    <source>
        <dbReference type="EMBL" id="TBU26240.1"/>
    </source>
</evidence>
<feature type="compositionally biased region" description="Basic and acidic residues" evidence="1">
    <location>
        <begin position="777"/>
        <end position="788"/>
    </location>
</feature>
<dbReference type="Pfam" id="PF06985">
    <property type="entry name" value="HET"/>
    <property type="match status" value="1"/>
</dbReference>
<feature type="domain" description="DUF8212" evidence="3">
    <location>
        <begin position="347"/>
        <end position="558"/>
    </location>
</feature>
<name>A0A4Q9MFP7_9APHY</name>
<organism evidence="4">
    <name type="scientific">Dichomitus squalens</name>
    <dbReference type="NCBI Taxonomy" id="114155"/>
    <lineage>
        <taxon>Eukaryota</taxon>
        <taxon>Fungi</taxon>
        <taxon>Dikarya</taxon>
        <taxon>Basidiomycota</taxon>
        <taxon>Agaricomycotina</taxon>
        <taxon>Agaricomycetes</taxon>
        <taxon>Polyporales</taxon>
        <taxon>Polyporaceae</taxon>
        <taxon>Dichomitus</taxon>
    </lineage>
</organism>
<dbReference type="AlphaFoldDB" id="A0A4Q9MFP7"/>
<feature type="domain" description="Heterokaryon incompatibility" evidence="2">
    <location>
        <begin position="173"/>
        <end position="230"/>
    </location>
</feature>
<feature type="region of interest" description="Disordered" evidence="1">
    <location>
        <begin position="50"/>
        <end position="83"/>
    </location>
</feature>
<dbReference type="InterPro" id="IPR010730">
    <property type="entry name" value="HET"/>
</dbReference>
<evidence type="ECO:0000256" key="1">
    <source>
        <dbReference type="SAM" id="MobiDB-lite"/>
    </source>
</evidence>
<accession>A0A4Q9MFP7</accession>